<evidence type="ECO:0000256" key="4">
    <source>
        <dbReference type="ARBA" id="ARBA00023136"/>
    </source>
</evidence>
<feature type="transmembrane region" description="Helical" evidence="5">
    <location>
        <begin position="182"/>
        <end position="206"/>
    </location>
</feature>
<keyword evidence="2 5" id="KW-0812">Transmembrane</keyword>
<name>A0A024RZJ6_HYPJR</name>
<reference evidence="7" key="1">
    <citation type="journal article" date="2013" name="Ind. Biotechnol.">
        <title>Comparative genomics analysis of Trichoderma reesei strains.</title>
        <authorList>
            <person name="Koike H."/>
            <person name="Aerts A."/>
            <person name="LaButti K."/>
            <person name="Grigoriev I.V."/>
            <person name="Baker S.E."/>
        </authorList>
    </citation>
    <scope>NUCLEOTIDE SEQUENCE [LARGE SCALE GENOMIC DNA]</scope>
    <source>
        <strain evidence="7">ATCC 56765 / BCRC 32924 / NRRL 11460 / Rut C-30</strain>
    </source>
</reference>
<dbReference type="InterPro" id="IPR007568">
    <property type="entry name" value="RTA1"/>
</dbReference>
<gene>
    <name evidence="6" type="ORF">M419DRAFT_91796</name>
</gene>
<organism evidence="6 7">
    <name type="scientific">Hypocrea jecorina (strain ATCC 56765 / BCRC 32924 / NRRL 11460 / Rut C-30)</name>
    <name type="common">Trichoderma reesei</name>
    <dbReference type="NCBI Taxonomy" id="1344414"/>
    <lineage>
        <taxon>Eukaryota</taxon>
        <taxon>Fungi</taxon>
        <taxon>Dikarya</taxon>
        <taxon>Ascomycota</taxon>
        <taxon>Pezizomycotina</taxon>
        <taxon>Sordariomycetes</taxon>
        <taxon>Hypocreomycetidae</taxon>
        <taxon>Hypocreales</taxon>
        <taxon>Hypocreaceae</taxon>
        <taxon>Trichoderma</taxon>
    </lineage>
</organism>
<dbReference type="EMBL" id="KI911172">
    <property type="protein sequence ID" value="ETR97361.1"/>
    <property type="molecule type" value="Genomic_DNA"/>
</dbReference>
<evidence type="ECO:0000256" key="1">
    <source>
        <dbReference type="ARBA" id="ARBA00004141"/>
    </source>
</evidence>
<feature type="transmembrane region" description="Helical" evidence="5">
    <location>
        <begin position="71"/>
        <end position="90"/>
    </location>
</feature>
<accession>A0A024RZJ6</accession>
<feature type="transmembrane region" description="Helical" evidence="5">
    <location>
        <begin position="218"/>
        <end position="238"/>
    </location>
</feature>
<feature type="transmembrane region" description="Helical" evidence="5">
    <location>
        <begin position="38"/>
        <end position="59"/>
    </location>
</feature>
<feature type="transmembrane region" description="Helical" evidence="5">
    <location>
        <begin position="102"/>
        <end position="129"/>
    </location>
</feature>
<dbReference type="HOGENOM" id="CLU_033465_6_0_1"/>
<proteinExistence type="predicted"/>
<keyword evidence="3 5" id="KW-1133">Transmembrane helix</keyword>
<keyword evidence="4 5" id="KW-0472">Membrane</keyword>
<dbReference type="Proteomes" id="UP000024376">
    <property type="component" value="Unassembled WGS sequence"/>
</dbReference>
<evidence type="ECO:0000256" key="2">
    <source>
        <dbReference type="ARBA" id="ARBA00022692"/>
    </source>
</evidence>
<feature type="transmembrane region" description="Helical" evidence="5">
    <location>
        <begin position="258"/>
        <end position="276"/>
    </location>
</feature>
<dbReference type="KEGG" id="trr:M419DRAFT_91796"/>
<comment type="subcellular location">
    <subcellularLocation>
        <location evidence="1">Membrane</location>
        <topology evidence="1">Multi-pass membrane protein</topology>
    </subcellularLocation>
</comment>
<dbReference type="Pfam" id="PF04479">
    <property type="entry name" value="RTA1"/>
    <property type="match status" value="1"/>
</dbReference>
<dbReference type="PANTHER" id="PTHR31465:SF11">
    <property type="entry name" value="DOMAIN PROTEIN, PUTATIVE (AFU_ORTHOLOGUE AFUA_3G10770)-RELATED"/>
    <property type="match status" value="1"/>
</dbReference>
<evidence type="ECO:0000256" key="3">
    <source>
        <dbReference type="ARBA" id="ARBA00022989"/>
    </source>
</evidence>
<evidence type="ECO:0000313" key="6">
    <source>
        <dbReference type="EMBL" id="ETR97361.1"/>
    </source>
</evidence>
<evidence type="ECO:0000313" key="7">
    <source>
        <dbReference type="Proteomes" id="UP000024376"/>
    </source>
</evidence>
<dbReference type="PANTHER" id="PTHR31465">
    <property type="entry name" value="PROTEIN RTA1-RELATED"/>
    <property type="match status" value="1"/>
</dbReference>
<evidence type="ECO:0000256" key="5">
    <source>
        <dbReference type="SAM" id="Phobius"/>
    </source>
</evidence>
<dbReference type="GO" id="GO:0005886">
    <property type="term" value="C:plasma membrane"/>
    <property type="evidence" value="ECO:0007669"/>
    <property type="project" value="TreeGrafter"/>
</dbReference>
<protein>
    <submittedName>
        <fullName evidence="6">RTA1-domain-containing protein</fullName>
    </submittedName>
</protein>
<dbReference type="AlphaFoldDB" id="A0A024RZJ6"/>
<dbReference type="OrthoDB" id="1844152at2759"/>
<feature type="transmembrane region" description="Helical" evidence="5">
    <location>
        <begin position="141"/>
        <end position="162"/>
    </location>
</feature>
<sequence length="292" mass="31763">MSSSPPAPNGIDPATWNSILHIRTGCFPTLLPEIRNDYGYRPSLGAGIAFDVLFGLTFLGHVIRAIRFRRWTSITFAIGALTEAIGWAGRTWNAKCPYNHDAFLMQITTLIIAPTFFAAGLYVLLGILIKQLGSQTSSLSPSSYAIIFCTCDVISLVVQAVGGALAAKATVELNGDTTTGTHIMVAGIAFQLFTMSIFALLVCDFLRRAKRLVKMRPTRLALIALFVAFLMIYIRSIYRTVELAEGWTGSLITHEGYFIGLDAVLMVIAAVVFLVLDPAVLLQNEPVTLVAK</sequence>
<dbReference type="GO" id="GO:0000324">
    <property type="term" value="C:fungal-type vacuole"/>
    <property type="evidence" value="ECO:0007669"/>
    <property type="project" value="TreeGrafter"/>
</dbReference>